<evidence type="ECO:0000313" key="3">
    <source>
        <dbReference type="Proteomes" id="UP000011991"/>
    </source>
</evidence>
<dbReference type="AlphaFoldDB" id="M5RCI1"/>
<dbReference type="Proteomes" id="UP000011991">
    <property type="component" value="Unassembled WGS sequence"/>
</dbReference>
<keyword evidence="3" id="KW-1185">Reference proteome</keyword>
<feature type="region of interest" description="Disordered" evidence="1">
    <location>
        <begin position="21"/>
        <end position="40"/>
    </location>
</feature>
<gene>
    <name evidence="2" type="ORF">RMSM_05985</name>
</gene>
<protein>
    <submittedName>
        <fullName evidence="2">Uncharacterized protein</fullName>
    </submittedName>
</protein>
<evidence type="ECO:0000313" key="2">
    <source>
        <dbReference type="EMBL" id="EMI17090.1"/>
    </source>
</evidence>
<reference evidence="2 3" key="1">
    <citation type="journal article" date="2013" name="Mar. Genomics">
        <title>Expression of sulfatases in Rhodopirellula baltica and the diversity of sulfatases in the genus Rhodopirellula.</title>
        <authorList>
            <person name="Wegner C.E."/>
            <person name="Richter-Heitmann T."/>
            <person name="Klindworth A."/>
            <person name="Klockow C."/>
            <person name="Richter M."/>
            <person name="Achstetter T."/>
            <person name="Glockner F.O."/>
            <person name="Harder J."/>
        </authorList>
    </citation>
    <scope>NUCLEOTIDE SEQUENCE [LARGE SCALE GENOMIC DNA]</scope>
    <source>
        <strain evidence="2 3">SM1</strain>
    </source>
</reference>
<name>M5RCI1_9BACT</name>
<dbReference type="EMBL" id="ANOG01000864">
    <property type="protein sequence ID" value="EMI17090.1"/>
    <property type="molecule type" value="Genomic_DNA"/>
</dbReference>
<comment type="caution">
    <text evidence="2">The sequence shown here is derived from an EMBL/GenBank/DDBJ whole genome shotgun (WGS) entry which is preliminary data.</text>
</comment>
<proteinExistence type="predicted"/>
<organism evidence="2 3">
    <name type="scientific">Rhodopirellula maiorica SM1</name>
    <dbReference type="NCBI Taxonomy" id="1265738"/>
    <lineage>
        <taxon>Bacteria</taxon>
        <taxon>Pseudomonadati</taxon>
        <taxon>Planctomycetota</taxon>
        <taxon>Planctomycetia</taxon>
        <taxon>Pirellulales</taxon>
        <taxon>Pirellulaceae</taxon>
        <taxon>Novipirellula</taxon>
    </lineage>
</organism>
<evidence type="ECO:0000256" key="1">
    <source>
        <dbReference type="SAM" id="MobiDB-lite"/>
    </source>
</evidence>
<dbReference type="PATRIC" id="fig|1265738.3.peg.5974"/>
<sequence>MALYLVALKWISVVLMGLGKVRPNSMPQSPSFCGEGGQND</sequence>
<accession>M5RCI1</accession>